<protein>
    <submittedName>
        <fullName evidence="1">Uncharacterized protein</fullName>
    </submittedName>
</protein>
<reference evidence="1 2" key="1">
    <citation type="submission" date="2020-06" db="EMBL/GenBank/DDBJ databases">
        <authorList>
            <person name="Li R."/>
            <person name="Bekaert M."/>
        </authorList>
    </citation>
    <scope>NUCLEOTIDE SEQUENCE [LARGE SCALE GENOMIC DNA]</scope>
    <source>
        <strain evidence="2">wild</strain>
    </source>
</reference>
<dbReference type="EMBL" id="CACVKT020000132">
    <property type="protein sequence ID" value="CAC5356271.1"/>
    <property type="molecule type" value="Genomic_DNA"/>
</dbReference>
<sequence length="283" mass="31305">MNILRTLKPETSLLIDIIAETIQINRNITGIVGESGTEIVCSFTNTSSYPRYIIIEAHRTTESSLKLATLCKDKASQLLSNGTYLEGRVTLTNITESASTAVMAFVNLTCMDEMTYRCYSNYESDNGTTEDVNSIKSTLSIKDIFPSSNPDTLLSVTKTVNFSRAKHMHSKISIYLQATEGNEILTDGSTLNTSLMDQMDLTTTPYNSTSPTIDYRATSTVESTTSVPSIMENDFITLICLGNVGKPPGFLCFLKFKDQKVIRNYIDTDTTENRILKTVPTLV</sequence>
<accession>A0A6J7ZVW4</accession>
<organism evidence="1 2">
    <name type="scientific">Mytilus coruscus</name>
    <name type="common">Sea mussel</name>
    <dbReference type="NCBI Taxonomy" id="42192"/>
    <lineage>
        <taxon>Eukaryota</taxon>
        <taxon>Metazoa</taxon>
        <taxon>Spiralia</taxon>
        <taxon>Lophotrochozoa</taxon>
        <taxon>Mollusca</taxon>
        <taxon>Bivalvia</taxon>
        <taxon>Autobranchia</taxon>
        <taxon>Pteriomorphia</taxon>
        <taxon>Mytilida</taxon>
        <taxon>Mytiloidea</taxon>
        <taxon>Mytilidae</taxon>
        <taxon>Mytilinae</taxon>
        <taxon>Mytilus</taxon>
    </lineage>
</organism>
<proteinExistence type="predicted"/>
<dbReference type="Proteomes" id="UP000507470">
    <property type="component" value="Unassembled WGS sequence"/>
</dbReference>
<dbReference type="InterPro" id="IPR013783">
    <property type="entry name" value="Ig-like_fold"/>
</dbReference>
<evidence type="ECO:0000313" key="1">
    <source>
        <dbReference type="EMBL" id="CAC5356271.1"/>
    </source>
</evidence>
<keyword evidence="2" id="KW-1185">Reference proteome</keyword>
<gene>
    <name evidence="1" type="ORF">MCOR_527</name>
</gene>
<dbReference type="AlphaFoldDB" id="A0A6J7ZVW4"/>
<name>A0A6J7ZVW4_MYTCO</name>
<evidence type="ECO:0000313" key="2">
    <source>
        <dbReference type="Proteomes" id="UP000507470"/>
    </source>
</evidence>
<dbReference type="Gene3D" id="2.60.40.10">
    <property type="entry name" value="Immunoglobulins"/>
    <property type="match status" value="1"/>
</dbReference>